<sequence length="275" mass="31348">MVNKKNIILTGIPRSGTTLTCYLLNKIDDTVALVEPLNPQEFATLSDSEFIISLDSFFEAQRDSILLKKIASSRGVGGKVTDNVVSKPDQKTGRRVKIIDSDSIYIEKELSDRFFLFLKHPSFFSAKLDVLKKKYECYAVIRNPLSILLSWNSVEMAVTNGHAPAAENNDPHLEEILSLQADKMDRQLVLLSWFYEQYFTNLSRESVIKYEDIIYSNGACLEKIVGKMFPGDAEQLSSRNNNSIYNSDLKVLLRNRLLLSEGAYWNYYDRSAIEF</sequence>
<proteinExistence type="predicted"/>
<dbReference type="InterPro" id="IPR027417">
    <property type="entry name" value="P-loop_NTPase"/>
</dbReference>
<evidence type="ECO:0008006" key="2">
    <source>
        <dbReference type="Google" id="ProtNLM"/>
    </source>
</evidence>
<accession>A0A6S6U9C8</accession>
<dbReference type="SUPFAM" id="SSF52540">
    <property type="entry name" value="P-loop containing nucleoside triphosphate hydrolases"/>
    <property type="match status" value="1"/>
</dbReference>
<dbReference type="Gene3D" id="3.40.50.300">
    <property type="entry name" value="P-loop containing nucleotide triphosphate hydrolases"/>
    <property type="match status" value="1"/>
</dbReference>
<reference evidence="1" key="1">
    <citation type="submission" date="2020-01" db="EMBL/GenBank/DDBJ databases">
        <authorList>
            <person name="Meier V. D."/>
            <person name="Meier V D."/>
        </authorList>
    </citation>
    <scope>NUCLEOTIDE SEQUENCE</scope>
    <source>
        <strain evidence="1">HLG_WM_MAG_09</strain>
    </source>
</reference>
<dbReference type="AlphaFoldDB" id="A0A6S6U9C8"/>
<name>A0A6S6U9C8_9GAMM</name>
<evidence type="ECO:0000313" key="1">
    <source>
        <dbReference type="EMBL" id="CAA6829796.1"/>
    </source>
</evidence>
<protein>
    <recommendedName>
        <fullName evidence="2">Sulfotransferase domain-containing protein</fullName>
    </recommendedName>
</protein>
<organism evidence="1">
    <name type="scientific">uncultured Thiotrichaceae bacterium</name>
    <dbReference type="NCBI Taxonomy" id="298394"/>
    <lineage>
        <taxon>Bacteria</taxon>
        <taxon>Pseudomonadati</taxon>
        <taxon>Pseudomonadota</taxon>
        <taxon>Gammaproteobacteria</taxon>
        <taxon>Thiotrichales</taxon>
        <taxon>Thiotrichaceae</taxon>
        <taxon>environmental samples</taxon>
    </lineage>
</organism>
<dbReference type="EMBL" id="CACVAT010000546">
    <property type="protein sequence ID" value="CAA6829796.1"/>
    <property type="molecule type" value="Genomic_DNA"/>
</dbReference>
<gene>
    <name evidence="1" type="ORF">HELGO_WM7626</name>
</gene>